<reference evidence="2 3" key="1">
    <citation type="journal article" date="2020" name="G3 (Bethesda)">
        <title>Improved Reference Genome for Cyclotella cryptica CCMP332, a Model for Cell Wall Morphogenesis, Salinity Adaptation, and Lipid Production in Diatoms (Bacillariophyta).</title>
        <authorList>
            <person name="Roberts W.R."/>
            <person name="Downey K.M."/>
            <person name="Ruck E.C."/>
            <person name="Traller J.C."/>
            <person name="Alverson A.J."/>
        </authorList>
    </citation>
    <scope>NUCLEOTIDE SEQUENCE [LARGE SCALE GENOMIC DNA]</scope>
    <source>
        <strain evidence="2 3">CCMP332</strain>
    </source>
</reference>
<protein>
    <submittedName>
        <fullName evidence="2">Uncharacterized protein</fullName>
    </submittedName>
</protein>
<keyword evidence="3" id="KW-1185">Reference proteome</keyword>
<dbReference type="InterPro" id="IPR051222">
    <property type="entry name" value="PPR/CCM1_RNA-binding"/>
</dbReference>
<evidence type="ECO:0000256" key="1">
    <source>
        <dbReference type="ARBA" id="ARBA00022737"/>
    </source>
</evidence>
<evidence type="ECO:0000313" key="2">
    <source>
        <dbReference type="EMBL" id="KAL3793745.1"/>
    </source>
</evidence>
<dbReference type="Proteomes" id="UP001516023">
    <property type="component" value="Unassembled WGS sequence"/>
</dbReference>
<organism evidence="2 3">
    <name type="scientific">Cyclotella cryptica</name>
    <dbReference type="NCBI Taxonomy" id="29204"/>
    <lineage>
        <taxon>Eukaryota</taxon>
        <taxon>Sar</taxon>
        <taxon>Stramenopiles</taxon>
        <taxon>Ochrophyta</taxon>
        <taxon>Bacillariophyta</taxon>
        <taxon>Coscinodiscophyceae</taxon>
        <taxon>Thalassiosirophycidae</taxon>
        <taxon>Stephanodiscales</taxon>
        <taxon>Stephanodiscaceae</taxon>
        <taxon>Cyclotella</taxon>
    </lineage>
</organism>
<dbReference type="PANTHER" id="PTHR47942:SF63">
    <property type="entry name" value="PENTATRICOPEPTIDE REPEAT-CONTAINING PROTEIN"/>
    <property type="match status" value="1"/>
</dbReference>
<evidence type="ECO:0000313" key="3">
    <source>
        <dbReference type="Proteomes" id="UP001516023"/>
    </source>
</evidence>
<keyword evidence="1" id="KW-0677">Repeat</keyword>
<dbReference type="EMBL" id="JABMIG020000088">
    <property type="protein sequence ID" value="KAL3793745.1"/>
    <property type="molecule type" value="Genomic_DNA"/>
</dbReference>
<proteinExistence type="predicted"/>
<dbReference type="Gene3D" id="1.25.40.10">
    <property type="entry name" value="Tetratricopeptide repeat domain"/>
    <property type="match status" value="2"/>
</dbReference>
<gene>
    <name evidence="2" type="ORF">HJC23_013307</name>
</gene>
<sequence length="762" mass="84871">MSWALNIMNRVSAVRCLAAQRIPAATSLRCYEKRRISLVNSFVQTVFAATDNTKISWRGHWRNGLKIRVEYDIPCERRVLSTNAAASVASDPSSSSREDLNMHISSLSESGDITKAGELLNETVTDALVQNRQELLPDIGSYTAYMAALLNAQKQLIGSDEESVVRIVALADKAHDLLVQMEDISGFSDKHSSMRLSGIAMSEIREPRLRPSTLHYNSVILSFANATIAAQAANYSTNFTMNAPYISQRWLQRMETLALDSSSGIAPTIESYHHVMAACSATAMPNRQTKAPLLTQAIFDKLKLSTTVSPTIHEYRLLLRTWCASLCKDSAFKATGVWMSMQRAFRMGDEGMEPTLEDGKMVLEAWSRATNKHSARRAQNILTEMEKLYSTKKSRVRPDLDCYRFVLTAMSRSKVTEVGTNIPTIFKAMEVNQLFPDTECFDLAIEALTNCTRSSSEDEAYEFSKMTERMLVQMEKERDRSSVSLVKPSAKSYTNVIQALAARKTKHAAEKAAALLKRMEVEFAGGDESMRPMRDSYVGVIHAYGTSGSGNSFVKANEVLQRMITQYLDGNEAARPDSCSYHAVIEACARIPENKSAAPPREKEALMVAISTVQSMKKSGHVHPNDKSYLLLLQCCINLLPPGNERESALCSVFRSCAKDGLVSLKILQEFQLALSAEAYHREVVSGAPYYDDVRIIPEKWTRNLGYRVRVKDHLQDGGGIGKRSPIISVTGTTVSSTAYNDHRMRRRWLKKGQQLLQGGRV</sequence>
<comment type="caution">
    <text evidence="2">The sequence shown here is derived from an EMBL/GenBank/DDBJ whole genome shotgun (WGS) entry which is preliminary data.</text>
</comment>
<dbReference type="PANTHER" id="PTHR47942">
    <property type="entry name" value="TETRATRICOPEPTIDE REPEAT (TPR)-LIKE SUPERFAMILY PROTEIN-RELATED"/>
    <property type="match status" value="1"/>
</dbReference>
<accession>A0ABD3Q0M0</accession>
<dbReference type="InterPro" id="IPR011990">
    <property type="entry name" value="TPR-like_helical_dom_sf"/>
</dbReference>
<dbReference type="AlphaFoldDB" id="A0ABD3Q0M0"/>
<name>A0ABD3Q0M0_9STRA</name>